<keyword evidence="2" id="KW-1185">Reference proteome</keyword>
<proteinExistence type="predicted"/>
<accession>A0A5B0QMQ4</accession>
<dbReference type="AlphaFoldDB" id="A0A5B0QMQ4"/>
<protein>
    <submittedName>
        <fullName evidence="1">Uncharacterized protein</fullName>
    </submittedName>
</protein>
<name>A0A5B0QMQ4_PUCGR</name>
<organism evidence="1 2">
    <name type="scientific">Puccinia graminis f. sp. tritici</name>
    <dbReference type="NCBI Taxonomy" id="56615"/>
    <lineage>
        <taxon>Eukaryota</taxon>
        <taxon>Fungi</taxon>
        <taxon>Dikarya</taxon>
        <taxon>Basidiomycota</taxon>
        <taxon>Pucciniomycotina</taxon>
        <taxon>Pucciniomycetes</taxon>
        <taxon>Pucciniales</taxon>
        <taxon>Pucciniaceae</taxon>
        <taxon>Puccinia</taxon>
    </lineage>
</organism>
<dbReference type="EMBL" id="VSWC01000014">
    <property type="protein sequence ID" value="KAA1114450.1"/>
    <property type="molecule type" value="Genomic_DNA"/>
</dbReference>
<sequence length="87" mass="9825">MDEVEALIRAVAIVVTTAEINQERRVAAMEKGRRSVVVEVLGIVNRGSEGSSSYSKREKSLGLQQVAIRRHKRKIKGTYMRRLTDLE</sequence>
<reference evidence="1 2" key="1">
    <citation type="submission" date="2019-05" db="EMBL/GenBank/DDBJ databases">
        <title>Emergence of the Ug99 lineage of the wheat stem rust pathogen through somatic hybridization.</title>
        <authorList>
            <person name="Li F."/>
            <person name="Upadhyaya N.M."/>
            <person name="Sperschneider J."/>
            <person name="Matny O."/>
            <person name="Nguyen-Phuc H."/>
            <person name="Mago R."/>
            <person name="Raley C."/>
            <person name="Miller M.E."/>
            <person name="Silverstein K.A.T."/>
            <person name="Henningsen E."/>
            <person name="Hirsch C.D."/>
            <person name="Visser B."/>
            <person name="Pretorius Z.A."/>
            <person name="Steffenson B.J."/>
            <person name="Schwessinger B."/>
            <person name="Dodds P.N."/>
            <person name="Figueroa M."/>
        </authorList>
    </citation>
    <scope>NUCLEOTIDE SEQUENCE [LARGE SCALE GENOMIC DNA]</scope>
    <source>
        <strain evidence="1">21-0</strain>
    </source>
</reference>
<dbReference type="Proteomes" id="UP000324748">
    <property type="component" value="Unassembled WGS sequence"/>
</dbReference>
<evidence type="ECO:0000313" key="2">
    <source>
        <dbReference type="Proteomes" id="UP000324748"/>
    </source>
</evidence>
<gene>
    <name evidence="1" type="ORF">PGT21_009373</name>
</gene>
<comment type="caution">
    <text evidence="1">The sequence shown here is derived from an EMBL/GenBank/DDBJ whole genome shotgun (WGS) entry which is preliminary data.</text>
</comment>
<evidence type="ECO:0000313" key="1">
    <source>
        <dbReference type="EMBL" id="KAA1114450.1"/>
    </source>
</evidence>